<evidence type="ECO:0000313" key="8">
    <source>
        <dbReference type="EMBL" id="MEY8443998.1"/>
    </source>
</evidence>
<dbReference type="Gene3D" id="1.10.10.10">
    <property type="entry name" value="Winged helix-like DNA-binding domain superfamily/Winged helix DNA-binding domain"/>
    <property type="match status" value="1"/>
</dbReference>
<dbReference type="EMBL" id="JBCLSH010000024">
    <property type="protein sequence ID" value="MEY8443998.1"/>
    <property type="molecule type" value="Genomic_DNA"/>
</dbReference>
<dbReference type="InterPro" id="IPR001034">
    <property type="entry name" value="DeoR_HTH"/>
</dbReference>
<dbReference type="InterPro" id="IPR050313">
    <property type="entry name" value="Carb_Metab_HTH_regulators"/>
</dbReference>
<evidence type="ECO:0000256" key="3">
    <source>
        <dbReference type="ARBA" id="ARBA00023015"/>
    </source>
</evidence>
<evidence type="ECO:0000313" key="9">
    <source>
        <dbReference type="Proteomes" id="UP001565283"/>
    </source>
</evidence>
<dbReference type="PROSITE" id="PS51000">
    <property type="entry name" value="HTH_DEOR_2"/>
    <property type="match status" value="1"/>
</dbReference>
<dbReference type="InterPro" id="IPR037171">
    <property type="entry name" value="NagB/RpiA_transferase-like"/>
</dbReference>
<dbReference type="RefSeq" id="WP_251712912.1">
    <property type="nucleotide sequence ID" value="NZ_CALPDE010000012.1"/>
</dbReference>
<accession>A0ABV4D371</accession>
<evidence type="ECO:0000256" key="6">
    <source>
        <dbReference type="ARBA" id="ARBA00024937"/>
    </source>
</evidence>
<dbReference type="SMART" id="SM00420">
    <property type="entry name" value="HTH_DEOR"/>
    <property type="match status" value="1"/>
</dbReference>
<keyword evidence="3" id="KW-0805">Transcription regulation</keyword>
<dbReference type="PANTHER" id="PTHR30363:SF4">
    <property type="entry name" value="GLYCEROL-3-PHOSPHATE REGULON REPRESSOR"/>
    <property type="match status" value="1"/>
</dbReference>
<dbReference type="InterPro" id="IPR036388">
    <property type="entry name" value="WH-like_DNA-bd_sf"/>
</dbReference>
<dbReference type="InterPro" id="IPR014036">
    <property type="entry name" value="DeoR-like_C"/>
</dbReference>
<reference evidence="8 9" key="1">
    <citation type="submission" date="2024-03" db="EMBL/GenBank/DDBJ databases">
        <title>Mouse gut bacterial collection (mGBC) of GemPharmatech.</title>
        <authorList>
            <person name="He Y."/>
            <person name="Dong L."/>
            <person name="Wu D."/>
            <person name="Gao X."/>
            <person name="Lin Z."/>
        </authorList>
    </citation>
    <scope>NUCLEOTIDE SEQUENCE [LARGE SCALE GENOMIC DNA]</scope>
    <source>
        <strain evidence="8 9">61-15</strain>
    </source>
</reference>
<dbReference type="PANTHER" id="PTHR30363">
    <property type="entry name" value="HTH-TYPE TRANSCRIPTIONAL REGULATOR SRLR-RELATED"/>
    <property type="match status" value="1"/>
</dbReference>
<dbReference type="GO" id="GO:0003677">
    <property type="term" value="F:DNA binding"/>
    <property type="evidence" value="ECO:0007669"/>
    <property type="project" value="UniProtKB-KW"/>
</dbReference>
<comment type="function">
    <text evidence="6">Repressor of the lactose catabolism operon. Galactose-6-phosphate is the inducer.</text>
</comment>
<keyword evidence="4 8" id="KW-0238">DNA-binding</keyword>
<dbReference type="InterPro" id="IPR018356">
    <property type="entry name" value="Tscrpt_reg_HTH_DeoR_CS"/>
</dbReference>
<evidence type="ECO:0000256" key="5">
    <source>
        <dbReference type="ARBA" id="ARBA00023163"/>
    </source>
</evidence>
<feature type="domain" description="HTH deoR-type" evidence="7">
    <location>
        <begin position="3"/>
        <end position="58"/>
    </location>
</feature>
<dbReference type="PROSITE" id="PS00894">
    <property type="entry name" value="HTH_DEOR_1"/>
    <property type="match status" value="1"/>
</dbReference>
<dbReference type="Pfam" id="PF08220">
    <property type="entry name" value="HTH_DeoR"/>
    <property type="match status" value="1"/>
</dbReference>
<dbReference type="SMART" id="SM01134">
    <property type="entry name" value="DeoRC"/>
    <property type="match status" value="1"/>
</dbReference>
<dbReference type="SUPFAM" id="SSF46785">
    <property type="entry name" value="Winged helix' DNA-binding domain"/>
    <property type="match status" value="1"/>
</dbReference>
<evidence type="ECO:0000256" key="4">
    <source>
        <dbReference type="ARBA" id="ARBA00023125"/>
    </source>
</evidence>
<keyword evidence="9" id="KW-1185">Reference proteome</keyword>
<evidence type="ECO:0000259" key="7">
    <source>
        <dbReference type="PROSITE" id="PS51000"/>
    </source>
</evidence>
<dbReference type="InterPro" id="IPR036390">
    <property type="entry name" value="WH_DNA-bd_sf"/>
</dbReference>
<evidence type="ECO:0000256" key="2">
    <source>
        <dbReference type="ARBA" id="ARBA00022491"/>
    </source>
</evidence>
<dbReference type="PRINTS" id="PR00037">
    <property type="entry name" value="HTHLACR"/>
</dbReference>
<evidence type="ECO:0000256" key="1">
    <source>
        <dbReference type="ARBA" id="ARBA00021390"/>
    </source>
</evidence>
<keyword evidence="5" id="KW-0804">Transcription</keyword>
<sequence length="256" mass="28923">MIKQERQSKIIELLDKSTFLTVSDIATKIGVSEMTVRRDITELDKKNIVTKRYGGVQKKANSEQKTLTTQEKFPSNIEEKKYIGKILNSMIPDDATIFIAAGTTMFYALQEIKAKNLFVITNSLIAFNYLKDETEHRLLLAGGEFNAKTDEFFGPATVRFFEDLNIDIAFAATNGVIGKNVTSSSFDLGWVENAAFEKARVKCVVLDSSKLGKSDVYTFMTLDQVDYLITDDKITEAQRKEYGQYTKIITKEVEKI</sequence>
<protein>
    <recommendedName>
        <fullName evidence="1">Lactose phosphotransferase system repressor</fullName>
    </recommendedName>
</protein>
<comment type="caution">
    <text evidence="8">The sequence shown here is derived from an EMBL/GenBank/DDBJ whole genome shotgun (WGS) entry which is preliminary data.</text>
</comment>
<gene>
    <name evidence="8" type="ORF">AALA52_07065</name>
</gene>
<name>A0ABV4D371_9LACT</name>
<dbReference type="SUPFAM" id="SSF100950">
    <property type="entry name" value="NagB/RpiA/CoA transferase-like"/>
    <property type="match status" value="1"/>
</dbReference>
<proteinExistence type="predicted"/>
<keyword evidence="2" id="KW-0678">Repressor</keyword>
<dbReference type="Pfam" id="PF00455">
    <property type="entry name" value="DeoRC"/>
    <property type="match status" value="1"/>
</dbReference>
<organism evidence="8 9">
    <name type="scientific">Lactococcus ileimucosae</name>
    <dbReference type="NCBI Taxonomy" id="2941329"/>
    <lineage>
        <taxon>Bacteria</taxon>
        <taxon>Bacillati</taxon>
        <taxon>Bacillota</taxon>
        <taxon>Bacilli</taxon>
        <taxon>Lactobacillales</taxon>
        <taxon>Streptococcaceae</taxon>
        <taxon>Lactococcus</taxon>
    </lineage>
</organism>
<dbReference type="Proteomes" id="UP001565283">
    <property type="component" value="Unassembled WGS sequence"/>
</dbReference>